<dbReference type="Gene3D" id="1.10.3020.10">
    <property type="entry name" value="alpha-amino acid ester hydrolase ( Helical cap domain)"/>
    <property type="match status" value="1"/>
</dbReference>
<dbReference type="NCBIfam" id="TIGR00976">
    <property type="entry name" value="CocE_NonD"/>
    <property type="match status" value="1"/>
</dbReference>
<dbReference type="Pfam" id="PF08530">
    <property type="entry name" value="PepX_C"/>
    <property type="match status" value="1"/>
</dbReference>
<dbReference type="InterPro" id="IPR013736">
    <property type="entry name" value="Xaa-Pro_dipept_C"/>
</dbReference>
<evidence type="ECO:0000313" key="5">
    <source>
        <dbReference type="Proteomes" id="UP001056681"/>
    </source>
</evidence>
<gene>
    <name evidence="4" type="ORF">IM816_10655</name>
</gene>
<dbReference type="InterPro" id="IPR029058">
    <property type="entry name" value="AB_hydrolase_fold"/>
</dbReference>
<dbReference type="InterPro" id="IPR005674">
    <property type="entry name" value="CocE/Ser_esterase"/>
</dbReference>
<sequence>MRAKRPALHLVRTALSVGLSSLCLALVAAPVAAQSTLTREQQATIAKRNDLEKQLSDIAVVDRKVMVKMRDGKRMAADIYRPKNASGKVPTIFVRTPYNFNFWDVKLGAPRDMSRELDAVKRGYAYVEMNERGHYFSEGNYDILGAPLSDGVDAVRWITSQPWSSGKVGTTGCSSTAEWQMAVVAQHEPGLATFNVQGFGAGVGRVGPYYEQGNWYRGGAMQMLFIAWLYKEQNQLRPMFPANLSQADLIRASKMFDLDSQPPEVNWDKAFWTLPEKDIMKAADGPKGIFADAMDVPTGGNMIARTPNSPAWYKGGLWHDDMKIDKPGLWFMSWFDVSVSPNLAAYNHVRATAPKAVADQQYAIIAPVLHCAFTRATEHTMIGDLDVGDARFDYDSLVFGWFDKFLKGVDSPVVDKQPKVMYYVMGENKWHESPTWPPAGAQTRDLYFTSGGKANTLYGDGKLVDSAGGTDQPDRFIYDPANPVTTLGGGGCCQGTAVKFGSFDQNTQLARNDILVYDSEPFTQGTEVSGPITVTLYVSSDAKDTDFTFKVMDVYPDGRAFNLTENIQRMRYREGYDKPPVWMKDGEVYKVTFQPIDTSNFFFPGHKLRVAVSSSNFPRFDRNLNTGGNNYDEAKGVIAHNAVHHDAAHPSKITITVVPRAQP</sequence>
<dbReference type="SUPFAM" id="SSF53474">
    <property type="entry name" value="alpha/beta-Hydrolases"/>
    <property type="match status" value="1"/>
</dbReference>
<dbReference type="SMART" id="SM00939">
    <property type="entry name" value="PepX_C"/>
    <property type="match status" value="1"/>
</dbReference>
<proteinExistence type="predicted"/>
<reference evidence="4" key="1">
    <citation type="submission" date="2020-10" db="EMBL/GenBank/DDBJ databases">
        <title>Whole-genome sequence of Luteibacter sp. EIF3.</title>
        <authorList>
            <person name="Friedrich I."/>
            <person name="Hertel R."/>
            <person name="Daniel R."/>
        </authorList>
    </citation>
    <scope>NUCLEOTIDE SEQUENCE</scope>
    <source>
        <strain evidence="4">EIF3</strain>
    </source>
</reference>
<feature type="signal peptide" evidence="2">
    <location>
        <begin position="1"/>
        <end position="33"/>
    </location>
</feature>
<dbReference type="GO" id="GO:0016787">
    <property type="term" value="F:hydrolase activity"/>
    <property type="evidence" value="ECO:0007669"/>
    <property type="project" value="UniProtKB-KW"/>
</dbReference>
<dbReference type="InterPro" id="IPR008979">
    <property type="entry name" value="Galactose-bd-like_sf"/>
</dbReference>
<keyword evidence="5" id="KW-1185">Reference proteome</keyword>
<keyword evidence="1 4" id="KW-0378">Hydrolase</keyword>
<dbReference type="Pfam" id="PF02129">
    <property type="entry name" value="Peptidase_S15"/>
    <property type="match status" value="1"/>
</dbReference>
<accession>A0ABY4SWM5</accession>
<dbReference type="RefSeq" id="WP_250338063.1">
    <property type="nucleotide sequence ID" value="NZ_CP063231.1"/>
</dbReference>
<name>A0ABY4SWM5_9GAMM</name>
<feature type="chain" id="PRO_5047075916" evidence="2">
    <location>
        <begin position="34"/>
        <end position="663"/>
    </location>
</feature>
<dbReference type="SUPFAM" id="SSF49785">
    <property type="entry name" value="Galactose-binding domain-like"/>
    <property type="match status" value="1"/>
</dbReference>
<keyword evidence="2" id="KW-0732">Signal</keyword>
<dbReference type="EMBL" id="CP063231">
    <property type="protein sequence ID" value="URL57116.1"/>
    <property type="molecule type" value="Genomic_DNA"/>
</dbReference>
<protein>
    <submittedName>
        <fullName evidence="4">CocE/NonD family hydrolase</fullName>
    </submittedName>
</protein>
<evidence type="ECO:0000256" key="1">
    <source>
        <dbReference type="ARBA" id="ARBA00022801"/>
    </source>
</evidence>
<dbReference type="Gene3D" id="2.60.120.260">
    <property type="entry name" value="Galactose-binding domain-like"/>
    <property type="match status" value="1"/>
</dbReference>
<dbReference type="Proteomes" id="UP001056681">
    <property type="component" value="Chromosome"/>
</dbReference>
<feature type="domain" description="Xaa-Pro dipeptidyl-peptidase C-terminal" evidence="3">
    <location>
        <begin position="399"/>
        <end position="654"/>
    </location>
</feature>
<evidence type="ECO:0000256" key="2">
    <source>
        <dbReference type="SAM" id="SignalP"/>
    </source>
</evidence>
<evidence type="ECO:0000259" key="3">
    <source>
        <dbReference type="SMART" id="SM00939"/>
    </source>
</evidence>
<dbReference type="InterPro" id="IPR000383">
    <property type="entry name" value="Xaa-Pro-like_dom"/>
</dbReference>
<dbReference type="Gene3D" id="3.40.50.1820">
    <property type="entry name" value="alpha/beta hydrolase"/>
    <property type="match status" value="1"/>
</dbReference>
<evidence type="ECO:0000313" key="4">
    <source>
        <dbReference type="EMBL" id="URL57116.1"/>
    </source>
</evidence>
<organism evidence="4 5">
    <name type="scientific">Luteibacter flocculans</name>
    <dbReference type="NCBI Taxonomy" id="2780091"/>
    <lineage>
        <taxon>Bacteria</taxon>
        <taxon>Pseudomonadati</taxon>
        <taxon>Pseudomonadota</taxon>
        <taxon>Gammaproteobacteria</taxon>
        <taxon>Lysobacterales</taxon>
        <taxon>Rhodanobacteraceae</taxon>
        <taxon>Luteibacter</taxon>
    </lineage>
</organism>